<comment type="caution">
    <text evidence="1">The sequence shown here is derived from an EMBL/GenBank/DDBJ whole genome shotgun (WGS) entry which is preliminary data.</text>
</comment>
<organism evidence="1 2">
    <name type="scientific">Phanerochaete sordida</name>
    <dbReference type="NCBI Taxonomy" id="48140"/>
    <lineage>
        <taxon>Eukaryota</taxon>
        <taxon>Fungi</taxon>
        <taxon>Dikarya</taxon>
        <taxon>Basidiomycota</taxon>
        <taxon>Agaricomycotina</taxon>
        <taxon>Agaricomycetes</taxon>
        <taxon>Polyporales</taxon>
        <taxon>Phanerochaetaceae</taxon>
        <taxon>Phanerochaete</taxon>
    </lineage>
</organism>
<dbReference type="Proteomes" id="UP000703269">
    <property type="component" value="Unassembled WGS sequence"/>
</dbReference>
<dbReference type="AlphaFoldDB" id="A0A9P3G6I2"/>
<protein>
    <submittedName>
        <fullName evidence="1">Uncharacterized protein</fullName>
    </submittedName>
</protein>
<accession>A0A9P3G6I2</accession>
<proteinExistence type="predicted"/>
<dbReference type="EMBL" id="BPQB01000010">
    <property type="protein sequence ID" value="GJE88754.1"/>
    <property type="molecule type" value="Genomic_DNA"/>
</dbReference>
<evidence type="ECO:0000313" key="1">
    <source>
        <dbReference type="EMBL" id="GJE88754.1"/>
    </source>
</evidence>
<dbReference type="OrthoDB" id="2349883at2759"/>
<reference evidence="1 2" key="1">
    <citation type="submission" date="2021-08" db="EMBL/GenBank/DDBJ databases">
        <title>Draft Genome Sequence of Phanerochaete sordida strain YK-624.</title>
        <authorList>
            <person name="Mori T."/>
            <person name="Dohra H."/>
            <person name="Suzuki T."/>
            <person name="Kawagishi H."/>
            <person name="Hirai H."/>
        </authorList>
    </citation>
    <scope>NUCLEOTIDE SEQUENCE [LARGE SCALE GENOMIC DNA]</scope>
    <source>
        <strain evidence="1 2">YK-624</strain>
    </source>
</reference>
<sequence>MLLPRSRAALARTRTTLRRCARPFSTPPPQYPPKVRALPFVAKPEDVVRRTGLLATLQTFQKNYPSKIVNAARAYLNFGGELVWPDRMQAVYLPSWVIDAHASAKFTLSKRGDENTKEQTLDVWFQRSFMPGFSMDPLSQLSFSELTTDERLAEAVPFSEELTKVQDIDVLCLPYTATPFALPDAARTLSFNDAIIEEDFRFDPTTFRSDLITAYPLLVPVYLMQYVAPSYRGGEGYSFTLIVDASSAQGAVISENVFGLQSQFLKDTLGQRSWFDVPADLLEDDVMRILPLGAPPHEPFARPGFFSAAKPGESWAGALGEWVDARARARGAMGRYAALQAARGQTVDLADPRVRDVAEAPAFAEYLQQVKIVYSWRDTLEQLVRIDAQSKSTNTKVTVMSVGNTDAQDEVSSMQGLIKTMEGTLARSEAALAEKKPGWLREWEARQRVEDPARRDA</sequence>
<evidence type="ECO:0000313" key="2">
    <source>
        <dbReference type="Proteomes" id="UP000703269"/>
    </source>
</evidence>
<name>A0A9P3G6I2_9APHY</name>
<keyword evidence="2" id="KW-1185">Reference proteome</keyword>
<gene>
    <name evidence="1" type="ORF">PsYK624_048370</name>
</gene>